<dbReference type="Proteomes" id="UP000299102">
    <property type="component" value="Unassembled WGS sequence"/>
</dbReference>
<reference evidence="2 3" key="1">
    <citation type="journal article" date="2019" name="Commun. Biol.">
        <title>The bagworm genome reveals a unique fibroin gene that provides high tensile strength.</title>
        <authorList>
            <person name="Kono N."/>
            <person name="Nakamura H."/>
            <person name="Ohtoshi R."/>
            <person name="Tomita M."/>
            <person name="Numata K."/>
            <person name="Arakawa K."/>
        </authorList>
    </citation>
    <scope>NUCLEOTIDE SEQUENCE [LARGE SCALE GENOMIC DNA]</scope>
</reference>
<feature type="non-terminal residue" evidence="2">
    <location>
        <position position="1"/>
    </location>
</feature>
<evidence type="ECO:0000313" key="3">
    <source>
        <dbReference type="Proteomes" id="UP000299102"/>
    </source>
</evidence>
<evidence type="ECO:0000256" key="1">
    <source>
        <dbReference type="SAM" id="Phobius"/>
    </source>
</evidence>
<keyword evidence="1" id="KW-1133">Transmembrane helix</keyword>
<comment type="caution">
    <text evidence="2">The sequence shown here is derived from an EMBL/GenBank/DDBJ whole genome shotgun (WGS) entry which is preliminary data.</text>
</comment>
<dbReference type="PANTHER" id="PTHR44216">
    <property type="entry name" value="PROTEIN O-MANNOSYL-TRANSFERASE TMTC2"/>
    <property type="match status" value="1"/>
</dbReference>
<dbReference type="PANTHER" id="PTHR44216:SF3">
    <property type="entry name" value="PROTEIN O-MANNOSYL-TRANSFERASE TMTC2"/>
    <property type="match status" value="1"/>
</dbReference>
<dbReference type="GO" id="GO:0000030">
    <property type="term" value="F:mannosyltransferase activity"/>
    <property type="evidence" value="ECO:0007669"/>
    <property type="project" value="TreeGrafter"/>
</dbReference>
<sequence>KRTQTLNYYKNCNKTPHRSGTDVSDRRTYYAPYREYVKKQTCPCTGCKHALTEDHTNACRAVNNNNTLTHQSLCTCSADTAEKIKAAKNKEARKDRQSPRVALVVLVALMAFPFVPASNAFFYVGFVVAERVLYAPSAGFCLLVGLGAGALTRGWRLRETRARLFACSLLLLLAAMCGRTLRRNLDWRNEETLFRSALHINPPKGR</sequence>
<dbReference type="GO" id="GO:0035269">
    <property type="term" value="P:protein O-linked glycosylation via mannose"/>
    <property type="evidence" value="ECO:0007669"/>
    <property type="project" value="TreeGrafter"/>
</dbReference>
<organism evidence="2 3">
    <name type="scientific">Eumeta variegata</name>
    <name type="common">Bagworm moth</name>
    <name type="synonym">Eumeta japonica</name>
    <dbReference type="NCBI Taxonomy" id="151549"/>
    <lineage>
        <taxon>Eukaryota</taxon>
        <taxon>Metazoa</taxon>
        <taxon>Ecdysozoa</taxon>
        <taxon>Arthropoda</taxon>
        <taxon>Hexapoda</taxon>
        <taxon>Insecta</taxon>
        <taxon>Pterygota</taxon>
        <taxon>Neoptera</taxon>
        <taxon>Endopterygota</taxon>
        <taxon>Lepidoptera</taxon>
        <taxon>Glossata</taxon>
        <taxon>Ditrysia</taxon>
        <taxon>Tineoidea</taxon>
        <taxon>Psychidae</taxon>
        <taxon>Oiketicinae</taxon>
        <taxon>Eumeta</taxon>
    </lineage>
</organism>
<gene>
    <name evidence="2" type="ORF">EVAR_68270_1</name>
</gene>
<dbReference type="GO" id="GO:0005789">
    <property type="term" value="C:endoplasmic reticulum membrane"/>
    <property type="evidence" value="ECO:0007669"/>
    <property type="project" value="TreeGrafter"/>
</dbReference>
<keyword evidence="3" id="KW-1185">Reference proteome</keyword>
<dbReference type="EMBL" id="BGZK01003760">
    <property type="protein sequence ID" value="GBP04359.1"/>
    <property type="molecule type" value="Genomic_DNA"/>
</dbReference>
<feature type="transmembrane region" description="Helical" evidence="1">
    <location>
        <begin position="132"/>
        <end position="152"/>
    </location>
</feature>
<dbReference type="AlphaFoldDB" id="A0A4C1SQC2"/>
<dbReference type="InterPro" id="IPR052384">
    <property type="entry name" value="TMTC_O-mannosyltransferase"/>
</dbReference>
<protein>
    <submittedName>
        <fullName evidence="2">Transmembrane and TPR repeat-containing protein CG4341</fullName>
    </submittedName>
</protein>
<proteinExistence type="predicted"/>
<evidence type="ECO:0000313" key="2">
    <source>
        <dbReference type="EMBL" id="GBP04359.1"/>
    </source>
</evidence>
<dbReference type="OrthoDB" id="19588at2759"/>
<keyword evidence="1 2" id="KW-0812">Transmembrane</keyword>
<accession>A0A4C1SQC2</accession>
<feature type="transmembrane region" description="Helical" evidence="1">
    <location>
        <begin position="101"/>
        <end position="126"/>
    </location>
</feature>
<name>A0A4C1SQC2_EUMVA</name>
<keyword evidence="1" id="KW-0472">Membrane</keyword>
<dbReference type="STRING" id="151549.A0A4C1SQC2"/>